<evidence type="ECO:0000256" key="2">
    <source>
        <dbReference type="ARBA" id="ARBA00022723"/>
    </source>
</evidence>
<name>A0A135UYY7_9PEZI</name>
<dbReference type="GO" id="GO:0008033">
    <property type="term" value="P:tRNA processing"/>
    <property type="evidence" value="ECO:0007669"/>
    <property type="project" value="UniProtKB-KW"/>
</dbReference>
<dbReference type="GO" id="GO:0046872">
    <property type="term" value="F:metal ion binding"/>
    <property type="evidence" value="ECO:0007669"/>
    <property type="project" value="UniProtKB-KW"/>
</dbReference>
<evidence type="ECO:0000256" key="3">
    <source>
        <dbReference type="ARBA" id="ARBA00022833"/>
    </source>
</evidence>
<dbReference type="PANTHER" id="PTHR14742:SF0">
    <property type="entry name" value="RIBONUCLEASE P PROTEIN SUBUNIT P21"/>
    <property type="match status" value="1"/>
</dbReference>
<keyword evidence="2" id="KW-0479">Metal-binding</keyword>
<evidence type="ECO:0000313" key="6">
    <source>
        <dbReference type="EMBL" id="KXH65640.1"/>
    </source>
</evidence>
<dbReference type="GO" id="GO:0005655">
    <property type="term" value="C:nucleolar ribonuclease P complex"/>
    <property type="evidence" value="ECO:0007669"/>
    <property type="project" value="TreeGrafter"/>
</dbReference>
<dbReference type="InterPro" id="IPR007175">
    <property type="entry name" value="Rpr2/Snm1/Rpp21"/>
</dbReference>
<dbReference type="Pfam" id="PF04032">
    <property type="entry name" value="Rpr2"/>
    <property type="match status" value="1"/>
</dbReference>
<dbReference type="PANTHER" id="PTHR14742">
    <property type="entry name" value="RIBONUCLEASE P SUBUNIT P21"/>
    <property type="match status" value="1"/>
</dbReference>
<organism evidence="6 7">
    <name type="scientific">Colletotrichum salicis</name>
    <dbReference type="NCBI Taxonomy" id="1209931"/>
    <lineage>
        <taxon>Eukaryota</taxon>
        <taxon>Fungi</taxon>
        <taxon>Dikarya</taxon>
        <taxon>Ascomycota</taxon>
        <taxon>Pezizomycotina</taxon>
        <taxon>Sordariomycetes</taxon>
        <taxon>Hypocreomycetidae</taxon>
        <taxon>Glomerellales</taxon>
        <taxon>Glomerellaceae</taxon>
        <taxon>Colletotrichum</taxon>
        <taxon>Colletotrichum acutatum species complex</taxon>
    </lineage>
</organism>
<proteinExistence type="inferred from homology"/>
<reference evidence="6 7" key="1">
    <citation type="submission" date="2014-02" db="EMBL/GenBank/DDBJ databases">
        <title>The genome sequence of Colletotrichum salicis CBS 607.94.</title>
        <authorList>
            <person name="Baroncelli R."/>
            <person name="Thon M.R."/>
        </authorList>
    </citation>
    <scope>NUCLEOTIDE SEQUENCE [LARGE SCALE GENOMIC DNA]</scope>
    <source>
        <strain evidence="6 7">CBS 607.94</strain>
    </source>
</reference>
<dbReference type="AlphaFoldDB" id="A0A135UYY7"/>
<comment type="similarity">
    <text evidence="4">Belongs to the eukaryotic/archaeal RNase P protein component 4 family.</text>
</comment>
<sequence length="181" mass="19879">MAKPKSESLPNRHAYTRVSYLHQAASYLATVQVQIPDADADADSSQPLKDAHQLAARLQKLRSTNEKVARRFVSDIRAVSLKAQIRPSPSVKQMMCKFCDSLLIEGKSCATTVENLSKGGKKPWADVMVTKCTTCGNVKRFPVSAPRQKRRPFREPKSVEGQDGMVVDTTAEGFAQLTGGE</sequence>
<evidence type="ECO:0000256" key="5">
    <source>
        <dbReference type="SAM" id="MobiDB-lite"/>
    </source>
</evidence>
<keyword evidence="3" id="KW-0862">Zinc</keyword>
<comment type="caution">
    <text evidence="6">The sequence shown here is derived from an EMBL/GenBank/DDBJ whole genome shotgun (WGS) entry which is preliminary data.</text>
</comment>
<feature type="region of interest" description="Disordered" evidence="5">
    <location>
        <begin position="145"/>
        <end position="168"/>
    </location>
</feature>
<protein>
    <submittedName>
        <fullName evidence="6">RNAse P Rpr2/Rpp21/SNM1 subunit domain-containing protein</fullName>
    </submittedName>
</protein>
<evidence type="ECO:0000313" key="7">
    <source>
        <dbReference type="Proteomes" id="UP000070121"/>
    </source>
</evidence>
<dbReference type="Proteomes" id="UP000070121">
    <property type="component" value="Unassembled WGS sequence"/>
</dbReference>
<dbReference type="OrthoDB" id="128536at2759"/>
<evidence type="ECO:0000256" key="1">
    <source>
        <dbReference type="ARBA" id="ARBA00022694"/>
    </source>
</evidence>
<keyword evidence="7" id="KW-1185">Reference proteome</keyword>
<gene>
    <name evidence="6" type="ORF">CSAL01_06720</name>
</gene>
<dbReference type="Gene3D" id="6.20.50.20">
    <property type="match status" value="1"/>
</dbReference>
<accession>A0A135UYY7</accession>
<evidence type="ECO:0000256" key="4">
    <source>
        <dbReference type="ARBA" id="ARBA00038402"/>
    </source>
</evidence>
<keyword evidence="1" id="KW-0819">tRNA processing</keyword>
<dbReference type="STRING" id="1209931.A0A135UYY7"/>
<dbReference type="EMBL" id="JFFI01000849">
    <property type="protein sequence ID" value="KXH65640.1"/>
    <property type="molecule type" value="Genomic_DNA"/>
</dbReference>